<dbReference type="AlphaFoldDB" id="A0A2S6H8P1"/>
<comment type="caution">
    <text evidence="1">The sequence shown here is derived from an EMBL/GenBank/DDBJ whole genome shotgun (WGS) entry which is preliminary data.</text>
</comment>
<dbReference type="SUPFAM" id="SSF160363">
    <property type="entry name" value="MTH889-like"/>
    <property type="match status" value="1"/>
</dbReference>
<reference evidence="1 2" key="1">
    <citation type="submission" date="2018-02" db="EMBL/GenBank/DDBJ databases">
        <title>Subsurface microbial communities from deep shales in Ohio and West Virginia, USA.</title>
        <authorList>
            <person name="Wrighton K."/>
        </authorList>
    </citation>
    <scope>NUCLEOTIDE SEQUENCE [LARGE SCALE GENOMIC DNA]</scope>
    <source>
        <strain evidence="1 2">OWC-G53F</strain>
    </source>
</reference>
<dbReference type="PANTHER" id="PTHR42240:SF1">
    <property type="entry name" value="DUF211 DOMAIN-CONTAINING PROTEIN"/>
    <property type="match status" value="1"/>
</dbReference>
<organism evidence="1 2">
    <name type="scientific">Methylobacter tundripaludum</name>
    <dbReference type="NCBI Taxonomy" id="173365"/>
    <lineage>
        <taxon>Bacteria</taxon>
        <taxon>Pseudomonadati</taxon>
        <taxon>Pseudomonadota</taxon>
        <taxon>Gammaproteobacteria</taxon>
        <taxon>Methylococcales</taxon>
        <taxon>Methylococcaceae</taxon>
        <taxon>Methylobacter</taxon>
    </lineage>
</organism>
<evidence type="ECO:0000313" key="1">
    <source>
        <dbReference type="EMBL" id="PPK73837.1"/>
    </source>
</evidence>
<keyword evidence="2" id="KW-1185">Reference proteome</keyword>
<sequence length="90" mass="9350">MPSVKRIVLDVLKPHHPDALDLAGAIASLAPDYRVNLTITAVDEKTESAEVIIEGVAVDFAAVKAVIGTMGGTVHSIDEVEVSGSPADPF</sequence>
<evidence type="ECO:0008006" key="3">
    <source>
        <dbReference type="Google" id="ProtNLM"/>
    </source>
</evidence>
<dbReference type="RefSeq" id="WP_104422217.1">
    <property type="nucleotide sequence ID" value="NZ_PTIY01000001.1"/>
</dbReference>
<accession>A0A2S6H8P1</accession>
<dbReference type="Gene3D" id="3.30.70.1340">
    <property type="entry name" value="MTH889-like domain"/>
    <property type="match status" value="1"/>
</dbReference>
<protein>
    <recommendedName>
        <fullName evidence="3">DUF211 domain-containing protein</fullName>
    </recommendedName>
</protein>
<dbReference type="Proteomes" id="UP000238071">
    <property type="component" value="Unassembled WGS sequence"/>
</dbReference>
<dbReference type="PANTHER" id="PTHR42240">
    <property type="entry name" value="DUF211 DOMAIN-CONTAINING PROTEIN"/>
    <property type="match status" value="1"/>
</dbReference>
<dbReference type="EMBL" id="PTIY01000001">
    <property type="protein sequence ID" value="PPK73837.1"/>
    <property type="molecule type" value="Genomic_DNA"/>
</dbReference>
<proteinExistence type="predicted"/>
<dbReference type="Pfam" id="PF02680">
    <property type="entry name" value="DUF211"/>
    <property type="match status" value="1"/>
</dbReference>
<dbReference type="InterPro" id="IPR023129">
    <property type="entry name" value="MTH889-like_dom_sf"/>
</dbReference>
<dbReference type="InterPro" id="IPR003831">
    <property type="entry name" value="DUF211"/>
</dbReference>
<evidence type="ECO:0000313" key="2">
    <source>
        <dbReference type="Proteomes" id="UP000238071"/>
    </source>
</evidence>
<gene>
    <name evidence="1" type="ORF">B0F88_101369</name>
</gene>
<name>A0A2S6H8P1_9GAMM</name>
<dbReference type="OrthoDB" id="5431975at2"/>